<dbReference type="Gene3D" id="3.40.50.2000">
    <property type="entry name" value="Glycogen Phosphorylase B"/>
    <property type="match status" value="2"/>
</dbReference>
<dbReference type="Proteomes" id="UP001500975">
    <property type="component" value="Unassembled WGS sequence"/>
</dbReference>
<feature type="domain" description="Glycosyl transferase family 1" evidence="3">
    <location>
        <begin position="169"/>
        <end position="326"/>
    </location>
</feature>
<keyword evidence="2" id="KW-0808">Transferase</keyword>
<dbReference type="Pfam" id="PF13477">
    <property type="entry name" value="Glyco_trans_4_2"/>
    <property type="match status" value="1"/>
</dbReference>
<dbReference type="PANTHER" id="PTHR12526">
    <property type="entry name" value="GLYCOSYLTRANSFERASE"/>
    <property type="match status" value="1"/>
</dbReference>
<organism evidence="5 6">
    <name type="scientific">Variovorax defluvii</name>
    <dbReference type="NCBI Taxonomy" id="913761"/>
    <lineage>
        <taxon>Bacteria</taxon>
        <taxon>Pseudomonadati</taxon>
        <taxon>Pseudomonadota</taxon>
        <taxon>Betaproteobacteria</taxon>
        <taxon>Burkholderiales</taxon>
        <taxon>Comamonadaceae</taxon>
        <taxon>Variovorax</taxon>
    </lineage>
</organism>
<evidence type="ECO:0000259" key="3">
    <source>
        <dbReference type="Pfam" id="PF00534"/>
    </source>
</evidence>
<dbReference type="InterPro" id="IPR028098">
    <property type="entry name" value="Glyco_trans_4-like_N"/>
</dbReference>
<reference evidence="6" key="1">
    <citation type="journal article" date="2019" name="Int. J. Syst. Evol. Microbiol.">
        <title>The Global Catalogue of Microorganisms (GCM) 10K type strain sequencing project: providing services to taxonomists for standard genome sequencing and annotation.</title>
        <authorList>
            <consortium name="The Broad Institute Genomics Platform"/>
            <consortium name="The Broad Institute Genome Sequencing Center for Infectious Disease"/>
            <person name="Wu L."/>
            <person name="Ma J."/>
        </authorList>
    </citation>
    <scope>NUCLEOTIDE SEQUENCE [LARGE SCALE GENOMIC DNA]</scope>
    <source>
        <strain evidence="6">JCM 17804</strain>
    </source>
</reference>
<feature type="domain" description="Glycosyltransferase subfamily 4-like N-terminal" evidence="4">
    <location>
        <begin position="4"/>
        <end position="128"/>
    </location>
</feature>
<dbReference type="EMBL" id="BAABGJ010000081">
    <property type="protein sequence ID" value="GAA4358671.1"/>
    <property type="molecule type" value="Genomic_DNA"/>
</dbReference>
<keyword evidence="1" id="KW-0328">Glycosyltransferase</keyword>
<comment type="caution">
    <text evidence="5">The sequence shown here is derived from an EMBL/GenBank/DDBJ whole genome shotgun (WGS) entry which is preliminary data.</text>
</comment>
<dbReference type="SUPFAM" id="SSF53756">
    <property type="entry name" value="UDP-Glycosyltransferase/glycogen phosphorylase"/>
    <property type="match status" value="1"/>
</dbReference>
<keyword evidence="6" id="KW-1185">Reference proteome</keyword>
<dbReference type="PANTHER" id="PTHR12526:SF510">
    <property type="entry name" value="D-INOSITOL 3-PHOSPHATE GLYCOSYLTRANSFERASE"/>
    <property type="match status" value="1"/>
</dbReference>
<accession>A0ABP8IHK7</accession>
<evidence type="ECO:0000313" key="5">
    <source>
        <dbReference type="EMBL" id="GAA4358671.1"/>
    </source>
</evidence>
<sequence>MAGAHSVHTVRWANGLASDGHEVHLISAHRLTGALDGGVAFHSLPIGAPWGYLAAAGSLRNLLRCIQPDILNAHYATGYGLLARLSRFQPLLLSMWGSDVYDFPEKSTFHRRLLASNLRQASALGSTSRCMARRAAETWPHPHIFVTPFGVDERVFLPSSRSAESGCLVIGTVKALKHKYGIDTLIEAFALALQQLKPRALRLEIAGSGPEEKSLKALAVRLGVAEMVLFHGPVEHERVPALLDRLNIFVALSRLDSESFGVAILEASAAGKAVVVSDADGPAEVTLNGSTGYVVPRNDPVAAADAIVRLARSPDLRERMGAADRQHVLTHYTWSRSLALMCEAYRETIRIHRRATATGESA</sequence>
<evidence type="ECO:0000256" key="2">
    <source>
        <dbReference type="ARBA" id="ARBA00022679"/>
    </source>
</evidence>
<evidence type="ECO:0000256" key="1">
    <source>
        <dbReference type="ARBA" id="ARBA00022676"/>
    </source>
</evidence>
<gene>
    <name evidence="5" type="primary">wlbH</name>
    <name evidence="5" type="ORF">GCM10023165_53840</name>
</gene>
<protein>
    <submittedName>
        <fullName evidence="5">O-antigen biosynthesis protein WlbH</fullName>
    </submittedName>
</protein>
<proteinExistence type="predicted"/>
<evidence type="ECO:0000259" key="4">
    <source>
        <dbReference type="Pfam" id="PF13477"/>
    </source>
</evidence>
<evidence type="ECO:0000313" key="6">
    <source>
        <dbReference type="Proteomes" id="UP001500975"/>
    </source>
</evidence>
<name>A0ABP8IHK7_9BURK</name>
<dbReference type="Pfam" id="PF00534">
    <property type="entry name" value="Glycos_transf_1"/>
    <property type="match status" value="1"/>
</dbReference>
<dbReference type="InterPro" id="IPR001296">
    <property type="entry name" value="Glyco_trans_1"/>
</dbReference>